<dbReference type="SUPFAM" id="SSF46785">
    <property type="entry name" value="Winged helix' DNA-binding domain"/>
    <property type="match status" value="1"/>
</dbReference>
<evidence type="ECO:0000256" key="1">
    <source>
        <dbReference type="ARBA" id="ARBA00023015"/>
    </source>
</evidence>
<evidence type="ECO:0000256" key="2">
    <source>
        <dbReference type="ARBA" id="ARBA00023125"/>
    </source>
</evidence>
<dbReference type="GO" id="GO:0003677">
    <property type="term" value="F:DNA binding"/>
    <property type="evidence" value="ECO:0007669"/>
    <property type="project" value="UniProtKB-KW"/>
</dbReference>
<feature type="domain" description="IclR-ED" evidence="5">
    <location>
        <begin position="65"/>
        <end position="246"/>
    </location>
</feature>
<dbReference type="PANTHER" id="PTHR30136">
    <property type="entry name" value="HELIX-TURN-HELIX TRANSCRIPTIONAL REGULATOR, ICLR FAMILY"/>
    <property type="match status" value="1"/>
</dbReference>
<dbReference type="RefSeq" id="WP_095311144.1">
    <property type="nucleotide sequence ID" value="NZ_BORC01000013.1"/>
</dbReference>
<dbReference type="SUPFAM" id="SSF55781">
    <property type="entry name" value="GAF domain-like"/>
    <property type="match status" value="1"/>
</dbReference>
<evidence type="ECO:0000256" key="3">
    <source>
        <dbReference type="ARBA" id="ARBA00023163"/>
    </source>
</evidence>
<protein>
    <submittedName>
        <fullName evidence="6">HTH-type transcriptional regulator KipR</fullName>
    </submittedName>
</protein>
<keyword evidence="2" id="KW-0238">DNA-binding</keyword>
<dbReference type="OrthoDB" id="9791752at2"/>
<dbReference type="GO" id="GO:0003700">
    <property type="term" value="F:DNA-binding transcription factor activity"/>
    <property type="evidence" value="ECO:0007669"/>
    <property type="project" value="TreeGrafter"/>
</dbReference>
<name>A0A919WMI8_9BACI</name>
<dbReference type="PANTHER" id="PTHR30136:SF24">
    <property type="entry name" value="HTH-TYPE TRANSCRIPTIONAL REPRESSOR ALLR"/>
    <property type="match status" value="1"/>
</dbReference>
<feature type="domain" description="HTH iclR-type" evidence="4">
    <location>
        <begin position="2"/>
        <end position="64"/>
    </location>
</feature>
<dbReference type="InterPro" id="IPR014757">
    <property type="entry name" value="Tscrpt_reg_IclR_C"/>
</dbReference>
<dbReference type="Pfam" id="PF01614">
    <property type="entry name" value="IclR_C"/>
    <property type="match status" value="1"/>
</dbReference>
<keyword evidence="7" id="KW-1185">Reference proteome</keyword>
<comment type="caution">
    <text evidence="6">The sequence shown here is derived from an EMBL/GenBank/DDBJ whole genome shotgun (WGS) entry which is preliminary data.</text>
</comment>
<dbReference type="InterPro" id="IPR036390">
    <property type="entry name" value="WH_DNA-bd_sf"/>
</dbReference>
<keyword evidence="3" id="KW-0804">Transcription</keyword>
<dbReference type="InterPro" id="IPR005471">
    <property type="entry name" value="Tscrpt_reg_IclR_N"/>
</dbReference>
<organism evidence="6 7">
    <name type="scientific">Robertmurraya siralis</name>
    <dbReference type="NCBI Taxonomy" id="77777"/>
    <lineage>
        <taxon>Bacteria</taxon>
        <taxon>Bacillati</taxon>
        <taxon>Bacillota</taxon>
        <taxon>Bacilli</taxon>
        <taxon>Bacillales</taxon>
        <taxon>Bacillaceae</taxon>
        <taxon>Robertmurraya</taxon>
    </lineage>
</organism>
<evidence type="ECO:0000313" key="6">
    <source>
        <dbReference type="EMBL" id="GIN64347.1"/>
    </source>
</evidence>
<dbReference type="GO" id="GO:0045892">
    <property type="term" value="P:negative regulation of DNA-templated transcription"/>
    <property type="evidence" value="ECO:0007669"/>
    <property type="project" value="TreeGrafter"/>
</dbReference>
<reference evidence="6" key="1">
    <citation type="submission" date="2021-03" db="EMBL/GenBank/DDBJ databases">
        <title>Antimicrobial resistance genes in bacteria isolated from Japanese honey, and their potential for conferring macrolide and lincosamide resistance in the American foulbrood pathogen Paenibacillus larvae.</title>
        <authorList>
            <person name="Okamoto M."/>
            <person name="Kumagai M."/>
            <person name="Kanamori H."/>
            <person name="Takamatsu D."/>
        </authorList>
    </citation>
    <scope>NUCLEOTIDE SEQUENCE</scope>
    <source>
        <strain evidence="6">J27TS8</strain>
    </source>
</reference>
<dbReference type="InterPro" id="IPR036388">
    <property type="entry name" value="WH-like_DNA-bd_sf"/>
</dbReference>
<accession>A0A919WMI8</accession>
<evidence type="ECO:0000259" key="5">
    <source>
        <dbReference type="PROSITE" id="PS51078"/>
    </source>
</evidence>
<keyword evidence="1" id="KW-0805">Transcription regulation</keyword>
<dbReference type="EMBL" id="BORC01000013">
    <property type="protein sequence ID" value="GIN64347.1"/>
    <property type="molecule type" value="Genomic_DNA"/>
</dbReference>
<dbReference type="Pfam" id="PF09339">
    <property type="entry name" value="HTH_IclR"/>
    <property type="match status" value="1"/>
</dbReference>
<gene>
    <name evidence="6" type="primary">kipR</name>
    <name evidence="6" type="ORF">J27TS8_43400</name>
</gene>
<dbReference type="SMART" id="SM00346">
    <property type="entry name" value="HTH_ICLR"/>
    <property type="match status" value="1"/>
</dbReference>
<evidence type="ECO:0000313" key="7">
    <source>
        <dbReference type="Proteomes" id="UP000682111"/>
    </source>
</evidence>
<dbReference type="Gene3D" id="3.30.450.40">
    <property type="match status" value="1"/>
</dbReference>
<dbReference type="PROSITE" id="PS51077">
    <property type="entry name" value="HTH_ICLR"/>
    <property type="match status" value="1"/>
</dbReference>
<evidence type="ECO:0000259" key="4">
    <source>
        <dbReference type="PROSITE" id="PS51077"/>
    </source>
</evidence>
<dbReference type="Gene3D" id="1.10.10.10">
    <property type="entry name" value="Winged helix-like DNA-binding domain superfamily/Winged helix DNA-binding domain"/>
    <property type="match status" value="1"/>
</dbReference>
<dbReference type="InterPro" id="IPR029016">
    <property type="entry name" value="GAF-like_dom_sf"/>
</dbReference>
<sequence>MLKTLSLSLEVLKMFTKEKPTWGGRELAAALNENHTKTYRILETFEKHKFLIKNKETKKYSLGFAVWELANTVTELFNINELIHPILEDLSESTNESTFLMIKDGDEAVTFDAVEARTTVRFSVSIGSRSPLYAGASYRSILAHLPSEYIEQYLERELIKYTDKTMVDPKVIKEDLELIRKNGYAVSKGEYTEDVIAVAMPLFYKNTIFGSITVSGPKYRINDEQIEMFITRLQEAKNEVEKVVEKHGANFGLF</sequence>
<dbReference type="Proteomes" id="UP000682111">
    <property type="component" value="Unassembled WGS sequence"/>
</dbReference>
<dbReference type="AlphaFoldDB" id="A0A919WMI8"/>
<proteinExistence type="predicted"/>
<dbReference type="InterPro" id="IPR050707">
    <property type="entry name" value="HTH_MetabolicPath_Reg"/>
</dbReference>
<dbReference type="PROSITE" id="PS51078">
    <property type="entry name" value="ICLR_ED"/>
    <property type="match status" value="1"/>
</dbReference>